<keyword evidence="6" id="KW-0342">GTP-binding</keyword>
<evidence type="ECO:0000259" key="9">
    <source>
        <dbReference type="Pfam" id="PF00483"/>
    </source>
</evidence>
<sequence>MKALILVGGFGTRLRPLTFSKPKPLVDFANQPMILHQIEALAKVGVTDIVLAVNYQPRTMVDAMQEVEAKFNVKIHFSIESEPLGTAGPIALAKGILAKDDSPFFVLNSDVICDFPLLEMAAMHKEHGGEATILVTKVADPSKYGVVVNKEGSSQVERFVEKPTVFVSDKINAGIYILSTSVLDRIKPVPSSIEKEIFPAIASEGLLHTLDLPGFWMDVGQPKDYLIGTGLYLESLRQKAPTTLHASDEIVGNVLVAPSAKIGSKCKIGPNVVLGPNVVIGDGVRLSNAVVMEGCTIGDNVLISDSIIGWHSTVGKWARLENVSVLGEDVHIAAEVFANGACVLPHKSIAASILAPKIVM</sequence>
<accession>A0AAD5TIY5</accession>
<dbReference type="AlphaFoldDB" id="A0AAD5TIY5"/>
<organism evidence="11 12">
    <name type="scientific">Geranomyces variabilis</name>
    <dbReference type="NCBI Taxonomy" id="109894"/>
    <lineage>
        <taxon>Eukaryota</taxon>
        <taxon>Fungi</taxon>
        <taxon>Fungi incertae sedis</taxon>
        <taxon>Chytridiomycota</taxon>
        <taxon>Chytridiomycota incertae sedis</taxon>
        <taxon>Chytridiomycetes</taxon>
        <taxon>Spizellomycetales</taxon>
        <taxon>Powellomycetaceae</taxon>
        <taxon>Geranomyces</taxon>
    </lineage>
</organism>
<comment type="similarity">
    <text evidence="2">Belongs to the transferase hexapeptide repeat family.</text>
</comment>
<dbReference type="InterPro" id="IPR005835">
    <property type="entry name" value="NTP_transferase_dom"/>
</dbReference>
<evidence type="ECO:0000256" key="8">
    <source>
        <dbReference type="ARBA" id="ARBA00047343"/>
    </source>
</evidence>
<comment type="catalytic activity">
    <reaction evidence="8">
        <text>alpha-D-mannose 1-phosphate + GTP + H(+) = GDP-alpha-D-mannose + diphosphate</text>
        <dbReference type="Rhea" id="RHEA:15229"/>
        <dbReference type="ChEBI" id="CHEBI:15378"/>
        <dbReference type="ChEBI" id="CHEBI:33019"/>
        <dbReference type="ChEBI" id="CHEBI:37565"/>
        <dbReference type="ChEBI" id="CHEBI:57527"/>
        <dbReference type="ChEBI" id="CHEBI:58409"/>
        <dbReference type="EC" id="2.7.7.13"/>
    </reaction>
</comment>
<evidence type="ECO:0000256" key="4">
    <source>
        <dbReference type="ARBA" id="ARBA00022679"/>
    </source>
</evidence>
<dbReference type="InterPro" id="IPR029044">
    <property type="entry name" value="Nucleotide-diphossugar_trans"/>
</dbReference>
<dbReference type="EMBL" id="JADGJQ010000037">
    <property type="protein sequence ID" value="KAJ3176858.1"/>
    <property type="molecule type" value="Genomic_DNA"/>
</dbReference>
<dbReference type="SUPFAM" id="SSF53448">
    <property type="entry name" value="Nucleotide-diphospho-sugar transferases"/>
    <property type="match status" value="1"/>
</dbReference>
<gene>
    <name evidence="11" type="primary">MPG1_1</name>
    <name evidence="11" type="ORF">HDU87_004790</name>
</gene>
<dbReference type="FunFam" id="3.90.550.10:FF:000013">
    <property type="entry name" value="mannose-1-phosphate guanyltransferase beta"/>
    <property type="match status" value="1"/>
</dbReference>
<keyword evidence="7" id="KW-0131">Cell cycle</keyword>
<feature type="domain" description="Mannose-1-phosphate guanyltransferase C-terminal" evidence="10">
    <location>
        <begin position="250"/>
        <end position="359"/>
    </location>
</feature>
<evidence type="ECO:0000256" key="3">
    <source>
        <dbReference type="ARBA" id="ARBA00012387"/>
    </source>
</evidence>
<dbReference type="GO" id="GO:0009298">
    <property type="term" value="P:GDP-mannose biosynthetic process"/>
    <property type="evidence" value="ECO:0007669"/>
    <property type="project" value="InterPro"/>
</dbReference>
<dbReference type="PROSITE" id="PS00101">
    <property type="entry name" value="HEXAPEP_TRANSFERASES"/>
    <property type="match status" value="1"/>
</dbReference>
<reference evidence="11" key="1">
    <citation type="submission" date="2020-05" db="EMBL/GenBank/DDBJ databases">
        <title>Phylogenomic resolution of chytrid fungi.</title>
        <authorList>
            <person name="Stajich J.E."/>
            <person name="Amses K."/>
            <person name="Simmons R."/>
            <person name="Seto K."/>
            <person name="Myers J."/>
            <person name="Bonds A."/>
            <person name="Quandt C.A."/>
            <person name="Barry K."/>
            <person name="Liu P."/>
            <person name="Grigoriev I."/>
            <person name="Longcore J.E."/>
            <person name="James T.Y."/>
        </authorList>
    </citation>
    <scope>NUCLEOTIDE SEQUENCE</scope>
    <source>
        <strain evidence="11">JEL0379</strain>
    </source>
</reference>
<dbReference type="PANTHER" id="PTHR22572">
    <property type="entry name" value="SUGAR-1-PHOSPHATE GUANYL TRANSFERASE"/>
    <property type="match status" value="1"/>
</dbReference>
<dbReference type="Proteomes" id="UP001212152">
    <property type="component" value="Unassembled WGS sequence"/>
</dbReference>
<dbReference type="Gene3D" id="3.90.550.10">
    <property type="entry name" value="Spore Coat Polysaccharide Biosynthesis Protein SpsA, Chain A"/>
    <property type="match status" value="1"/>
</dbReference>
<dbReference type="InterPro" id="IPR018357">
    <property type="entry name" value="Hexapep_transf_CS"/>
</dbReference>
<evidence type="ECO:0000256" key="5">
    <source>
        <dbReference type="ARBA" id="ARBA00022741"/>
    </source>
</evidence>
<dbReference type="InterPro" id="IPR050486">
    <property type="entry name" value="Mannose-1P_guanyltransferase"/>
</dbReference>
<evidence type="ECO:0000313" key="12">
    <source>
        <dbReference type="Proteomes" id="UP001212152"/>
    </source>
</evidence>
<dbReference type="InterPro" id="IPR045233">
    <property type="entry name" value="GMPPB_N"/>
</dbReference>
<evidence type="ECO:0000256" key="1">
    <source>
        <dbReference type="ARBA" id="ARBA00004823"/>
    </source>
</evidence>
<evidence type="ECO:0000256" key="7">
    <source>
        <dbReference type="ARBA" id="ARBA00023306"/>
    </source>
</evidence>
<dbReference type="Pfam" id="PF25087">
    <property type="entry name" value="GMPPB_C"/>
    <property type="match status" value="1"/>
</dbReference>
<dbReference type="EC" id="2.7.7.13" evidence="3"/>
<evidence type="ECO:0000313" key="11">
    <source>
        <dbReference type="EMBL" id="KAJ3176858.1"/>
    </source>
</evidence>
<evidence type="ECO:0000259" key="10">
    <source>
        <dbReference type="Pfam" id="PF25087"/>
    </source>
</evidence>
<dbReference type="GO" id="GO:0004475">
    <property type="term" value="F:mannose-1-phosphate guanylyltransferase (GTP) activity"/>
    <property type="evidence" value="ECO:0007669"/>
    <property type="project" value="UniProtKB-EC"/>
</dbReference>
<feature type="domain" description="Nucleotidyl transferase" evidence="9">
    <location>
        <begin position="2"/>
        <end position="226"/>
    </location>
</feature>
<dbReference type="Pfam" id="PF00483">
    <property type="entry name" value="NTP_transferase"/>
    <property type="match status" value="1"/>
</dbReference>
<keyword evidence="5" id="KW-0547">Nucleotide-binding</keyword>
<dbReference type="Gene3D" id="2.160.10.10">
    <property type="entry name" value="Hexapeptide repeat proteins"/>
    <property type="match status" value="1"/>
</dbReference>
<keyword evidence="12" id="KW-1185">Reference proteome</keyword>
<evidence type="ECO:0000256" key="6">
    <source>
        <dbReference type="ARBA" id="ARBA00023134"/>
    </source>
</evidence>
<keyword evidence="4" id="KW-0808">Transferase</keyword>
<dbReference type="CDD" id="cd06425">
    <property type="entry name" value="M1P_guanylylT_B_like_N"/>
    <property type="match status" value="1"/>
</dbReference>
<proteinExistence type="inferred from homology"/>
<comment type="caution">
    <text evidence="11">The sequence shown here is derived from an EMBL/GenBank/DDBJ whole genome shotgun (WGS) entry which is preliminary data.</text>
</comment>
<dbReference type="GO" id="GO:0005525">
    <property type="term" value="F:GTP binding"/>
    <property type="evidence" value="ECO:0007669"/>
    <property type="project" value="UniProtKB-KW"/>
</dbReference>
<evidence type="ECO:0000256" key="2">
    <source>
        <dbReference type="ARBA" id="ARBA00007274"/>
    </source>
</evidence>
<protein>
    <recommendedName>
        <fullName evidence="3">mannose-1-phosphate guanylyltransferase</fullName>
        <ecNumber evidence="3">2.7.7.13</ecNumber>
    </recommendedName>
</protein>
<comment type="pathway">
    <text evidence="1">Nucleotide-sugar biosynthesis; GDP-alpha-D-mannose biosynthesis; GDP-alpha-D-mannose from alpha-D-mannose 1-phosphate (GTP route): step 1/1.</text>
</comment>
<dbReference type="InterPro" id="IPR056729">
    <property type="entry name" value="GMPPB_C"/>
</dbReference>
<name>A0AAD5TIY5_9FUNG</name>